<name>A0A6L2J5K8_TANCI</name>
<accession>A0A6L2J5K8</accession>
<evidence type="ECO:0000313" key="2">
    <source>
        <dbReference type="EMBL" id="GEU32279.1"/>
    </source>
</evidence>
<dbReference type="AlphaFoldDB" id="A0A6L2J5K8"/>
<evidence type="ECO:0000256" key="1">
    <source>
        <dbReference type="SAM" id="MobiDB-lite"/>
    </source>
</evidence>
<dbReference type="EMBL" id="BKCJ010000337">
    <property type="protein sequence ID" value="GEU32279.1"/>
    <property type="molecule type" value="Genomic_DNA"/>
</dbReference>
<sequence>MYNQTVVVSNTEYTSDSNMIPYDQYVKDNAEPVVQNNASSVSNDASMIIINEMPKLTPRCDSVKEHTKVVDASLTAELVIYKEQVELYERWAKFELTVREQKIDEQLRIVITDRNIKEKNLKKKLHSVKMQLQSTINHNKSMVKEVKSLKKDFKQKENKYLEEFLDIKSLKEKVEDKLFKQDQSLQTVHMLCKPKPYYDEQRNVAIGYKSPLCLARAKQVLPALYNGHEIIKSQHVPTIVHNLEDTLEIVEITRKKMNEKMKTPLWSHNKINIRPPDYSKENFLAKAAKPVRALTVYPPNTPVKLVPKVLPIKIQVKFNIFALIQLFLEFEKTCKTRITPTGLTEGKRGFEQTKECYLTEVIPVFKTLKEHFKGIQKALTKEIKEMKAIFNKLEAEVDQNAVNRKCDEIERNFFIITNDTLIANCLSKEVFYIATNSELNVSRFSKMHDVHTVVQARCLELKTELSKLKDKIQKDDHDVMVKSISNLEETRSDTDRTLDFRALDFQITQLTKKPQFSKNKMSFLGSRMQKLNSITRNCMTLSTSNNREVHLEYLEHLKESVATIREIVEEVRVERPLDSSLASACLYTKRSQELVEYTVVQIVLWYLDSGCSKHMTGDRSRLLFTSVQASLFNDKMKSVHISLGLALHRKMASGLVQNLVSPTPYVSPSKKDYEILFQPLFDEYFNPPPHVVSLVLAAVAAPRAVDLAGSPLLTIIDQDVPSASTSPTIQEIRSQVTHQDTMADMNIPANDAPAEKAPAHFSDTMCFNSSTGLYSCQLDEQWFNLHKDILRDALDIATTNDNNPYVALPLSDTVIKYVNILGYLSILKNVSAMSVNALYQPWRAILSMINICLTGKTAGYDRPRHPGIIGMPIPDALLTDEIKGAPYYGKYQEQVAKYQQYLDAEHGKAEEGGETESPKATKVTKPKEAKATKPAGDKAPKLNSTQPPKPKPAPNQPSKAVLEKTKTC</sequence>
<organism evidence="2">
    <name type="scientific">Tanacetum cinerariifolium</name>
    <name type="common">Dalmatian daisy</name>
    <name type="synonym">Chrysanthemum cinerariifolium</name>
    <dbReference type="NCBI Taxonomy" id="118510"/>
    <lineage>
        <taxon>Eukaryota</taxon>
        <taxon>Viridiplantae</taxon>
        <taxon>Streptophyta</taxon>
        <taxon>Embryophyta</taxon>
        <taxon>Tracheophyta</taxon>
        <taxon>Spermatophyta</taxon>
        <taxon>Magnoliopsida</taxon>
        <taxon>eudicotyledons</taxon>
        <taxon>Gunneridae</taxon>
        <taxon>Pentapetalae</taxon>
        <taxon>asterids</taxon>
        <taxon>campanulids</taxon>
        <taxon>Asterales</taxon>
        <taxon>Asteraceae</taxon>
        <taxon>Asteroideae</taxon>
        <taxon>Anthemideae</taxon>
        <taxon>Anthemidinae</taxon>
        <taxon>Tanacetum</taxon>
    </lineage>
</organism>
<evidence type="ECO:0008006" key="3">
    <source>
        <dbReference type="Google" id="ProtNLM"/>
    </source>
</evidence>
<feature type="region of interest" description="Disordered" evidence="1">
    <location>
        <begin position="906"/>
        <end position="968"/>
    </location>
</feature>
<gene>
    <name evidence="2" type="ORF">Tci_004257</name>
</gene>
<reference evidence="2" key="1">
    <citation type="journal article" date="2019" name="Sci. Rep.">
        <title>Draft genome of Tanacetum cinerariifolium, the natural source of mosquito coil.</title>
        <authorList>
            <person name="Yamashiro T."/>
            <person name="Shiraishi A."/>
            <person name="Satake H."/>
            <person name="Nakayama K."/>
        </authorList>
    </citation>
    <scope>NUCLEOTIDE SEQUENCE</scope>
</reference>
<comment type="caution">
    <text evidence="2">The sequence shown here is derived from an EMBL/GenBank/DDBJ whole genome shotgun (WGS) entry which is preliminary data.</text>
</comment>
<protein>
    <recommendedName>
        <fullName evidence="3">Integrase, catalytic region, zinc finger, CCHC-type, peptidase aspartic, catalytic</fullName>
    </recommendedName>
</protein>
<proteinExistence type="predicted"/>
<feature type="compositionally biased region" description="Basic and acidic residues" evidence="1">
    <location>
        <begin position="906"/>
        <end position="940"/>
    </location>
</feature>